<dbReference type="Proteomes" id="UP001283361">
    <property type="component" value="Unassembled WGS sequence"/>
</dbReference>
<dbReference type="EMBL" id="JAWDGP010004501">
    <property type="protein sequence ID" value="KAK3763772.1"/>
    <property type="molecule type" value="Genomic_DNA"/>
</dbReference>
<reference evidence="2" key="1">
    <citation type="journal article" date="2023" name="G3 (Bethesda)">
        <title>A reference genome for the long-term kleptoplast-retaining sea slug Elysia crispata morphotype clarki.</title>
        <authorList>
            <person name="Eastman K.E."/>
            <person name="Pendleton A.L."/>
            <person name="Shaikh M.A."/>
            <person name="Suttiyut T."/>
            <person name="Ogas R."/>
            <person name="Tomko P."/>
            <person name="Gavelis G."/>
            <person name="Widhalm J.R."/>
            <person name="Wisecaver J.H."/>
        </authorList>
    </citation>
    <scope>NUCLEOTIDE SEQUENCE</scope>
    <source>
        <strain evidence="2">ECLA1</strain>
    </source>
</reference>
<accession>A0AAE1DAX9</accession>
<dbReference type="AlphaFoldDB" id="A0AAE1DAX9"/>
<evidence type="ECO:0000313" key="3">
    <source>
        <dbReference type="Proteomes" id="UP001283361"/>
    </source>
</evidence>
<sequence>MGVGKRILIFCDKSSIFSLCIGFCKKRDDVHSVTEMTFLSGFCYLNLPTRAGSREQLTYLRRQARASHRVTDGQRPQPSLDKWSTGSGAKTGFDGGRPMIRSLSTCLREPSVLASLWNHQAVSPSAFLLQL</sequence>
<evidence type="ECO:0000256" key="1">
    <source>
        <dbReference type="SAM" id="MobiDB-lite"/>
    </source>
</evidence>
<keyword evidence="3" id="KW-1185">Reference proteome</keyword>
<proteinExistence type="predicted"/>
<name>A0AAE1DAX9_9GAST</name>
<comment type="caution">
    <text evidence="2">The sequence shown here is derived from an EMBL/GenBank/DDBJ whole genome shotgun (WGS) entry which is preliminary data.</text>
</comment>
<protein>
    <submittedName>
        <fullName evidence="2">Uncharacterized protein</fullName>
    </submittedName>
</protein>
<organism evidence="2 3">
    <name type="scientific">Elysia crispata</name>
    <name type="common">lettuce slug</name>
    <dbReference type="NCBI Taxonomy" id="231223"/>
    <lineage>
        <taxon>Eukaryota</taxon>
        <taxon>Metazoa</taxon>
        <taxon>Spiralia</taxon>
        <taxon>Lophotrochozoa</taxon>
        <taxon>Mollusca</taxon>
        <taxon>Gastropoda</taxon>
        <taxon>Heterobranchia</taxon>
        <taxon>Euthyneura</taxon>
        <taxon>Panpulmonata</taxon>
        <taxon>Sacoglossa</taxon>
        <taxon>Placobranchoidea</taxon>
        <taxon>Plakobranchidae</taxon>
        <taxon>Elysia</taxon>
    </lineage>
</organism>
<gene>
    <name evidence="2" type="ORF">RRG08_065736</name>
</gene>
<feature type="region of interest" description="Disordered" evidence="1">
    <location>
        <begin position="65"/>
        <end position="94"/>
    </location>
</feature>
<evidence type="ECO:0000313" key="2">
    <source>
        <dbReference type="EMBL" id="KAK3763772.1"/>
    </source>
</evidence>
<feature type="compositionally biased region" description="Polar residues" evidence="1">
    <location>
        <begin position="74"/>
        <end position="88"/>
    </location>
</feature>